<accession>A0A124GZM8</accession>
<keyword evidence="2" id="KW-1185">Reference proteome</keyword>
<dbReference type="Proteomes" id="UP000054024">
    <property type="component" value="Unassembled WGS sequence"/>
</dbReference>
<evidence type="ECO:0000313" key="1">
    <source>
        <dbReference type="EMBL" id="KUM73205.1"/>
    </source>
</evidence>
<dbReference type="AlphaFoldDB" id="A0A124GZM8"/>
<dbReference type="RefSeq" id="WP_062152258.1">
    <property type="nucleotide sequence ID" value="NZ_KQ947989.1"/>
</dbReference>
<comment type="caution">
    <text evidence="1">The sequence shown here is derived from an EMBL/GenBank/DDBJ whole genome shotgun (WGS) entry which is preliminary data.</text>
</comment>
<organism evidence="1 2">
    <name type="scientific">Streptomyces curacoi</name>
    <dbReference type="NCBI Taxonomy" id="146536"/>
    <lineage>
        <taxon>Bacteria</taxon>
        <taxon>Bacillati</taxon>
        <taxon>Actinomycetota</taxon>
        <taxon>Actinomycetes</taxon>
        <taxon>Kitasatosporales</taxon>
        <taxon>Streptomycetaceae</taxon>
        <taxon>Streptomyces</taxon>
    </lineage>
</organism>
<reference evidence="1 2" key="1">
    <citation type="submission" date="2015-10" db="EMBL/GenBank/DDBJ databases">
        <title>Draft genome sequence of Streptomyces curacoi DSM 40107, type strain for the species Streptomyces curacoi.</title>
        <authorList>
            <person name="Ruckert C."/>
            <person name="Winkler A."/>
            <person name="Kalinowski J."/>
            <person name="Kampfer P."/>
            <person name="Glaeser S."/>
        </authorList>
    </citation>
    <scope>NUCLEOTIDE SEQUENCE [LARGE SCALE GENOMIC DNA]</scope>
    <source>
        <strain evidence="1 2">DSM 40107</strain>
    </source>
</reference>
<evidence type="ECO:0000313" key="2">
    <source>
        <dbReference type="Proteomes" id="UP000054024"/>
    </source>
</evidence>
<gene>
    <name evidence="1" type="ORF">AQI70_20735</name>
</gene>
<dbReference type="OrthoDB" id="4404499at2"/>
<dbReference type="EMBL" id="LMWJ01000015">
    <property type="protein sequence ID" value="KUM73205.1"/>
    <property type="molecule type" value="Genomic_DNA"/>
</dbReference>
<sequence>MSARTVKPDSGSARIAPAVAGAAQLSHQLLARAHNERRTGQEWAASLSEDELHTLVDLPGKLTAHSTHFDARHRA</sequence>
<name>A0A124GZM8_9ACTN</name>
<proteinExistence type="predicted"/>
<protein>
    <submittedName>
        <fullName evidence="1">Uncharacterized protein</fullName>
    </submittedName>
</protein>